<protein>
    <submittedName>
        <fullName evidence="1">Uncharacterized protein</fullName>
    </submittedName>
</protein>
<name>A0A644VS74_9ZZZZ</name>
<dbReference type="AlphaFoldDB" id="A0A644VS74"/>
<dbReference type="EMBL" id="VSSQ01000420">
    <property type="protein sequence ID" value="MPL94249.1"/>
    <property type="molecule type" value="Genomic_DNA"/>
</dbReference>
<comment type="caution">
    <text evidence="1">The sequence shown here is derived from an EMBL/GenBank/DDBJ whole genome shotgun (WGS) entry which is preliminary data.</text>
</comment>
<reference evidence="1" key="1">
    <citation type="submission" date="2019-08" db="EMBL/GenBank/DDBJ databases">
        <authorList>
            <person name="Kucharzyk K."/>
            <person name="Murdoch R.W."/>
            <person name="Higgins S."/>
            <person name="Loffler F."/>
        </authorList>
    </citation>
    <scope>NUCLEOTIDE SEQUENCE</scope>
</reference>
<gene>
    <name evidence="1" type="ORF">SDC9_40399</name>
</gene>
<proteinExistence type="predicted"/>
<organism evidence="1">
    <name type="scientific">bioreactor metagenome</name>
    <dbReference type="NCBI Taxonomy" id="1076179"/>
    <lineage>
        <taxon>unclassified sequences</taxon>
        <taxon>metagenomes</taxon>
        <taxon>ecological metagenomes</taxon>
    </lineage>
</organism>
<accession>A0A644VS74</accession>
<evidence type="ECO:0000313" key="1">
    <source>
        <dbReference type="EMBL" id="MPL94249.1"/>
    </source>
</evidence>
<sequence length="164" mass="18704">MKFKIVKINNLSGNKAGVYSVVLNGDEETLLNKFVRENKISFKSETKDILKRLYSIGHTTGSRNQFFKEWEGKPGDGVCALYDNPDSNLRLYCICYGTQLIIVGSGGYKPKTIRALQEDAKLTEENSIIKEISQQITQRIKDKDIRFTPDYMQFTGDLSFNDED</sequence>